<gene>
    <name evidence="1" type="ORF">GCM10007933_43140</name>
</gene>
<dbReference type="EMBL" id="BSPX01000215">
    <property type="protein sequence ID" value="GLT24807.1"/>
    <property type="molecule type" value="Genomic_DNA"/>
</dbReference>
<name>A0ABQ6FKR7_9RHOO</name>
<organism evidence="1 2">
    <name type="scientific">Zoogloea oryzae</name>
    <dbReference type="NCBI Taxonomy" id="310767"/>
    <lineage>
        <taxon>Bacteria</taxon>
        <taxon>Pseudomonadati</taxon>
        <taxon>Pseudomonadota</taxon>
        <taxon>Betaproteobacteria</taxon>
        <taxon>Rhodocyclales</taxon>
        <taxon>Zoogloeaceae</taxon>
        <taxon>Zoogloea</taxon>
    </lineage>
</organism>
<reference evidence="2" key="1">
    <citation type="journal article" date="2019" name="Int. J. Syst. Evol. Microbiol.">
        <title>The Global Catalogue of Microorganisms (GCM) 10K type strain sequencing project: providing services to taxonomists for standard genome sequencing and annotation.</title>
        <authorList>
            <consortium name="The Broad Institute Genomics Platform"/>
            <consortium name="The Broad Institute Genome Sequencing Center for Infectious Disease"/>
            <person name="Wu L."/>
            <person name="Ma J."/>
        </authorList>
    </citation>
    <scope>NUCLEOTIDE SEQUENCE [LARGE SCALE GENOMIC DNA]</scope>
    <source>
        <strain evidence="2">NBRC 102407</strain>
    </source>
</reference>
<accession>A0ABQ6FKR7</accession>
<comment type="caution">
    <text evidence="1">The sequence shown here is derived from an EMBL/GenBank/DDBJ whole genome shotgun (WGS) entry which is preliminary data.</text>
</comment>
<keyword evidence="2" id="KW-1185">Reference proteome</keyword>
<sequence length="44" mass="4817">MKLEVIWSVAPVSIIHDLLEVDEGVQEIPEVAEALGPDESVVLF</sequence>
<evidence type="ECO:0000313" key="1">
    <source>
        <dbReference type="EMBL" id="GLT24807.1"/>
    </source>
</evidence>
<protein>
    <submittedName>
        <fullName evidence="1">Uncharacterized protein</fullName>
    </submittedName>
</protein>
<evidence type="ECO:0000313" key="2">
    <source>
        <dbReference type="Proteomes" id="UP001157167"/>
    </source>
</evidence>
<dbReference type="Proteomes" id="UP001157167">
    <property type="component" value="Unassembled WGS sequence"/>
</dbReference>
<proteinExistence type="predicted"/>